<name>A0A0M2SWH1_9BACI</name>
<feature type="transmembrane region" description="Helical" evidence="1">
    <location>
        <begin position="6"/>
        <end position="25"/>
    </location>
</feature>
<protein>
    <submittedName>
        <fullName evidence="2">Uncharacterized protein</fullName>
    </submittedName>
</protein>
<keyword evidence="3" id="KW-1185">Reference proteome</keyword>
<gene>
    <name evidence="2" type="ORF">WQ57_16430</name>
</gene>
<dbReference type="Proteomes" id="UP000034166">
    <property type="component" value="Unassembled WGS sequence"/>
</dbReference>
<dbReference type="EMBL" id="LAYY01000019">
    <property type="protein sequence ID" value="KKK36970.1"/>
    <property type="molecule type" value="Genomic_DNA"/>
</dbReference>
<comment type="caution">
    <text evidence="2">The sequence shown here is derived from an EMBL/GenBank/DDBJ whole genome shotgun (WGS) entry which is preliminary data.</text>
</comment>
<sequence length="61" mass="6494">MGAYILDLSIIAILVIGITALNGVVTNRIGISLFGGKEKNRFVDKSTSIQTGWKTVGGEKK</sequence>
<dbReference type="PATRIC" id="fig|1408103.3.peg.3655"/>
<organism evidence="2 3">
    <name type="scientific">Mesobacillus campisalis</name>
    <dbReference type="NCBI Taxonomy" id="1408103"/>
    <lineage>
        <taxon>Bacteria</taxon>
        <taxon>Bacillati</taxon>
        <taxon>Bacillota</taxon>
        <taxon>Bacilli</taxon>
        <taxon>Bacillales</taxon>
        <taxon>Bacillaceae</taxon>
        <taxon>Mesobacillus</taxon>
    </lineage>
</organism>
<keyword evidence="1" id="KW-1133">Transmembrane helix</keyword>
<dbReference type="RefSeq" id="WP_046524854.1">
    <property type="nucleotide sequence ID" value="NZ_LAYY01000019.1"/>
</dbReference>
<evidence type="ECO:0000256" key="1">
    <source>
        <dbReference type="SAM" id="Phobius"/>
    </source>
</evidence>
<evidence type="ECO:0000313" key="3">
    <source>
        <dbReference type="Proteomes" id="UP000034166"/>
    </source>
</evidence>
<reference evidence="2 3" key="1">
    <citation type="submission" date="2015-04" db="EMBL/GenBank/DDBJ databases">
        <title>Taxonomic description and genome sequence of Bacillus campisalis sp. nov., a novel member of the genus Bacillus isolated from solar saltern.</title>
        <authorList>
            <person name="Mathan Kumar R."/>
            <person name="Kaur G."/>
            <person name="Kumar A."/>
            <person name="Singh N.K."/>
            <person name="Kaur N."/>
            <person name="Kumar N."/>
            <person name="Mayilraj S."/>
        </authorList>
    </citation>
    <scope>NUCLEOTIDE SEQUENCE [LARGE SCALE GENOMIC DNA]</scope>
    <source>
        <strain evidence="2 3">SA2-6</strain>
    </source>
</reference>
<dbReference type="OrthoDB" id="2888596at2"/>
<keyword evidence="1" id="KW-0472">Membrane</keyword>
<keyword evidence="1" id="KW-0812">Transmembrane</keyword>
<proteinExistence type="predicted"/>
<accession>A0A0M2SWH1</accession>
<evidence type="ECO:0000313" key="2">
    <source>
        <dbReference type="EMBL" id="KKK36970.1"/>
    </source>
</evidence>
<dbReference type="AlphaFoldDB" id="A0A0M2SWH1"/>